<dbReference type="SMART" id="SM00554">
    <property type="entry name" value="FAS1"/>
    <property type="match status" value="1"/>
</dbReference>
<dbReference type="PROSITE" id="PS50213">
    <property type="entry name" value="FAS1"/>
    <property type="match status" value="1"/>
</dbReference>
<dbReference type="InterPro" id="IPR000782">
    <property type="entry name" value="FAS1_domain"/>
</dbReference>
<name>A0A974Y1A3_9GAMM</name>
<gene>
    <name evidence="2" type="ORF">I8J32_001845</name>
</gene>
<evidence type="ECO:0000313" key="3">
    <source>
        <dbReference type="Proteomes" id="UP000639274"/>
    </source>
</evidence>
<feature type="domain" description="FAS1" evidence="1">
    <location>
        <begin position="81"/>
        <end position="213"/>
    </location>
</feature>
<dbReference type="SUPFAM" id="SSF82153">
    <property type="entry name" value="FAS1 domain"/>
    <property type="match status" value="1"/>
</dbReference>
<evidence type="ECO:0000259" key="1">
    <source>
        <dbReference type="PROSITE" id="PS50213"/>
    </source>
</evidence>
<dbReference type="EMBL" id="CP071518">
    <property type="protein sequence ID" value="QSX78708.1"/>
    <property type="molecule type" value="Genomic_DNA"/>
</dbReference>
<dbReference type="Gene3D" id="2.30.180.10">
    <property type="entry name" value="FAS1 domain"/>
    <property type="match status" value="1"/>
</dbReference>
<dbReference type="FunFam" id="2.30.180.10:FF:000019">
    <property type="entry name" value="Cell surface lipoprotein"/>
    <property type="match status" value="1"/>
</dbReference>
<protein>
    <submittedName>
        <fullName evidence="2">Fasciclin domain-containing protein</fullName>
    </submittedName>
</protein>
<dbReference type="PANTHER" id="PTHR10900">
    <property type="entry name" value="PERIOSTIN-RELATED"/>
    <property type="match status" value="1"/>
</dbReference>
<dbReference type="KEGG" id="lsf:I8J32_001845"/>
<dbReference type="AlphaFoldDB" id="A0A974Y1A3"/>
<keyword evidence="3" id="KW-1185">Reference proteome</keyword>
<sequence>MGRNVQGLYNASLYSCLTAAGRDFAPFQHLSWRTAVSLPLPPIRLPVLAAALALAFATPAVLAAPAGGNGGATHGAAAQSRADIVDTAVGAGQFKTLAAALKAAGLVDTLKGAGPFTVFAPTDAAFAALPKGTVENLLKPENRKQLIAILTYHVVPGRVSATQVAKMDTATTVQGGKVAIAASGDAVTINGARVVSADVAASNGVIHVIDKVLMPQG</sequence>
<dbReference type="InterPro" id="IPR036378">
    <property type="entry name" value="FAS1_dom_sf"/>
</dbReference>
<evidence type="ECO:0000313" key="2">
    <source>
        <dbReference type="EMBL" id="QSX78708.1"/>
    </source>
</evidence>
<accession>A0A974Y1A3</accession>
<dbReference type="GO" id="GO:0005615">
    <property type="term" value="C:extracellular space"/>
    <property type="evidence" value="ECO:0007669"/>
    <property type="project" value="TreeGrafter"/>
</dbReference>
<dbReference type="PROSITE" id="PS51257">
    <property type="entry name" value="PROKAR_LIPOPROTEIN"/>
    <property type="match status" value="1"/>
</dbReference>
<organism evidence="2 3">
    <name type="scientific">Agrilutibacter solisilvae</name>
    <dbReference type="NCBI Taxonomy" id="2763317"/>
    <lineage>
        <taxon>Bacteria</taxon>
        <taxon>Pseudomonadati</taxon>
        <taxon>Pseudomonadota</taxon>
        <taxon>Gammaproteobacteria</taxon>
        <taxon>Lysobacterales</taxon>
        <taxon>Lysobacteraceae</taxon>
        <taxon>Agrilutibacter</taxon>
    </lineage>
</organism>
<proteinExistence type="predicted"/>
<reference evidence="2 3" key="1">
    <citation type="submission" date="2021-03" db="EMBL/GenBank/DDBJ databases">
        <title>Lysobacter sp. nov. isolated from soil of gangwondo yeongwol, south Korea.</title>
        <authorList>
            <person name="Kim K.R."/>
            <person name="Kim K.H."/>
            <person name="Jeon C.O."/>
        </authorList>
    </citation>
    <scope>NUCLEOTIDE SEQUENCE [LARGE SCALE GENOMIC DNA]</scope>
    <source>
        <strain evidence="2 3">R19</strain>
    </source>
</reference>
<dbReference type="InterPro" id="IPR050904">
    <property type="entry name" value="Adhesion/Biosynth-related"/>
</dbReference>
<dbReference type="PANTHER" id="PTHR10900:SF77">
    <property type="entry name" value="FI19380P1"/>
    <property type="match status" value="1"/>
</dbReference>
<dbReference type="Proteomes" id="UP000639274">
    <property type="component" value="Chromosome"/>
</dbReference>
<dbReference type="Pfam" id="PF02469">
    <property type="entry name" value="Fasciclin"/>
    <property type="match status" value="1"/>
</dbReference>